<dbReference type="EMBL" id="KF515973">
    <property type="protein sequence ID" value="AHB35268.1"/>
    <property type="molecule type" value="Genomic_DNA"/>
</dbReference>
<dbReference type="InterPro" id="IPR021291">
    <property type="entry name" value="Tsr0524-like"/>
</dbReference>
<keyword evidence="1" id="KW-0934">Plastid</keyword>
<gene>
    <name evidence="1" type="primary">orf68</name>
</gene>
<protein>
    <submittedName>
        <fullName evidence="1">Hypothetical chloroplast protein 68</fullName>
    </submittedName>
</protein>
<accession>A0A059STP5</accession>
<dbReference type="AlphaFoldDB" id="A0A059STP5"/>
<dbReference type="Pfam" id="PF11061">
    <property type="entry name" value="Tsr0524-like"/>
    <property type="match status" value="1"/>
</dbReference>
<keyword evidence="1" id="KW-0150">Chloroplast</keyword>
<name>A0A059STP5_PYRPE</name>
<organism evidence="1">
    <name type="scientific">Pyropia perforata</name>
    <name type="common">Red alga</name>
    <name type="synonym">Porphyra perforata</name>
    <dbReference type="NCBI Taxonomy" id="182771"/>
    <lineage>
        <taxon>Eukaryota</taxon>
        <taxon>Rhodophyta</taxon>
        <taxon>Bangiophyceae</taxon>
        <taxon>Bangiales</taxon>
        <taxon>Bangiaceae</taxon>
        <taxon>Pyropia</taxon>
    </lineage>
</organism>
<proteinExistence type="predicted"/>
<sequence length="68" mass="8028">MFIGQKVRIKYSKHQVASDIVDKVGDQGVIRGIKFINSKCITFIVEFDNHTRIWMFKEELICINELRK</sequence>
<geneLocation type="chloroplast" evidence="1"/>
<evidence type="ECO:0000313" key="1">
    <source>
        <dbReference type="EMBL" id="AHB35268.1"/>
    </source>
</evidence>
<reference evidence="1" key="1">
    <citation type="journal article" date="2014" name="Sci. Rep.">
        <title>Minimally destructive sampling of type specimens of Pyropia (Bangiales, Rhodophyta) recovers complete plastid and mitochondrial genomes.</title>
        <authorList>
            <person name="Hughey J.R."/>
            <person name="Gabrielson P.W."/>
            <person name="Rohmer L."/>
            <person name="Tortolani J."/>
            <person name="Silva M."/>
            <person name="Miller K.A."/>
            <person name="Young J.D."/>
            <person name="Martell C."/>
            <person name="Ruediger E."/>
        </authorList>
    </citation>
    <scope>NUCLEOTIDE SEQUENCE</scope>
</reference>